<evidence type="ECO:0000256" key="1">
    <source>
        <dbReference type="ARBA" id="ARBA00004496"/>
    </source>
</evidence>
<dbReference type="OrthoDB" id="9810365at2"/>
<dbReference type="InterPro" id="IPR050081">
    <property type="entry name" value="Ile-tRNA_ligase"/>
</dbReference>
<dbReference type="Gene3D" id="3.90.740.10">
    <property type="entry name" value="Valyl/Leucyl/Isoleucyl-tRNA synthetase, editing domain"/>
    <property type="match status" value="1"/>
</dbReference>
<accession>A0A5C7SIV3</accession>
<name>C4ZKL6_THASP</name>
<evidence type="ECO:0000256" key="9">
    <source>
        <dbReference type="ARBA" id="ARBA00022840"/>
    </source>
</evidence>
<keyword evidence="9 14" id="KW-0067">ATP-binding</keyword>
<comment type="similarity">
    <text evidence="2 14">Belongs to the class-I aminoacyl-tRNA synthetase family. IleS type 1 subfamily.</text>
</comment>
<keyword evidence="11 14" id="KW-0030">Aminoacyl-tRNA synthetase</keyword>
<dbReference type="InterPro" id="IPR014729">
    <property type="entry name" value="Rossmann-like_a/b/a_fold"/>
</dbReference>
<evidence type="ECO:0000256" key="12">
    <source>
        <dbReference type="ARBA" id="ARBA00025217"/>
    </source>
</evidence>
<dbReference type="STRING" id="85643.Tmz1t_1781"/>
<dbReference type="InterPro" id="IPR023585">
    <property type="entry name" value="Ile-tRNA-ligase_type1"/>
</dbReference>
<reference evidence="18 20" key="2">
    <citation type="journal article" date="2012" name="Stand. Genomic Sci.">
        <title>Complete genome sequence of Thauera aminoaromatica strain MZ1T.</title>
        <authorList>
            <person name="Jiang K."/>
            <person name="Sanseverino J."/>
            <person name="Chauhan A."/>
            <person name="Lucas S."/>
            <person name="Copeland A."/>
            <person name="Lapidus A."/>
            <person name="Del Rio T.G."/>
            <person name="Dalin E."/>
            <person name="Tice H."/>
            <person name="Bruce D."/>
            <person name="Goodwin L."/>
            <person name="Pitluck S."/>
            <person name="Sims D."/>
            <person name="Brettin T."/>
            <person name="Detter J.C."/>
            <person name="Han C."/>
            <person name="Chang Y.J."/>
            <person name="Larimer F."/>
            <person name="Land M."/>
            <person name="Hauser L."/>
            <person name="Kyrpides N.C."/>
            <person name="Mikhailova N."/>
            <person name="Moser S."/>
            <person name="Jegier P."/>
            <person name="Close D."/>
            <person name="Debruyn J.M."/>
            <person name="Wang Y."/>
            <person name="Layton A.C."/>
            <person name="Allen M.S."/>
            <person name="Sayler G.S."/>
        </authorList>
    </citation>
    <scope>NUCLEOTIDE SEQUENCE [LARGE SCALE GENOMIC DNA]</scope>
    <source>
        <strain evidence="18 20">MZ1T</strain>
    </source>
</reference>
<evidence type="ECO:0000256" key="6">
    <source>
        <dbReference type="ARBA" id="ARBA00022723"/>
    </source>
</evidence>
<dbReference type="PRINTS" id="PR00984">
    <property type="entry name" value="TRNASYNTHILE"/>
</dbReference>
<dbReference type="SUPFAM" id="SSF52374">
    <property type="entry name" value="Nucleotidylyl transferase"/>
    <property type="match status" value="1"/>
</dbReference>
<comment type="subunit">
    <text evidence="3 14">Monomer.</text>
</comment>
<dbReference type="SUPFAM" id="SSF47323">
    <property type="entry name" value="Anticodon-binding domain of a subclass of class I aminoacyl-tRNA synthetases"/>
    <property type="match status" value="1"/>
</dbReference>
<dbReference type="EMBL" id="CP001281">
    <property type="protein sequence ID" value="ACK54533.1"/>
    <property type="molecule type" value="Genomic_DNA"/>
</dbReference>
<feature type="binding site" evidence="14">
    <location>
        <position position="928"/>
    </location>
    <ligand>
        <name>Zn(2+)</name>
        <dbReference type="ChEBI" id="CHEBI:29105"/>
    </ligand>
</feature>
<feature type="binding site" evidence="14">
    <location>
        <position position="573"/>
    </location>
    <ligand>
        <name>L-isoleucyl-5'-AMP</name>
        <dbReference type="ChEBI" id="CHEBI:178002"/>
    </ligand>
</feature>
<keyword evidence="7 14" id="KW-0547">Nucleotide-binding</keyword>
<dbReference type="InterPro" id="IPR002301">
    <property type="entry name" value="Ile-tRNA-ligase"/>
</dbReference>
<dbReference type="InterPro" id="IPR002300">
    <property type="entry name" value="aa-tRNA-synth_Ia"/>
</dbReference>
<dbReference type="EMBL" id="SSFD01000201">
    <property type="protein sequence ID" value="TXH83717.1"/>
    <property type="molecule type" value="Genomic_DNA"/>
</dbReference>
<dbReference type="PANTHER" id="PTHR42765">
    <property type="entry name" value="SOLEUCYL-TRNA SYNTHETASE"/>
    <property type="match status" value="1"/>
</dbReference>
<protein>
    <recommendedName>
        <fullName evidence="14">Isoleucine--tRNA ligase</fullName>
        <ecNumber evidence="14">6.1.1.5</ecNumber>
    </recommendedName>
    <alternativeName>
        <fullName evidence="14">Isoleucyl-tRNA synthetase</fullName>
        <shortName evidence="14">IleRS</shortName>
    </alternativeName>
</protein>
<reference evidence="19 21" key="3">
    <citation type="submission" date="2018-09" db="EMBL/GenBank/DDBJ databases">
        <title>Metagenome Assembled Genomes from an Advanced Water Purification Facility.</title>
        <authorList>
            <person name="Stamps B.W."/>
            <person name="Spear J.R."/>
        </authorList>
    </citation>
    <scope>NUCLEOTIDE SEQUENCE [LARGE SCALE GENOMIC DNA]</scope>
    <source>
        <strain evidence="19">Bin_27_1</strain>
    </source>
</reference>
<evidence type="ECO:0000259" key="16">
    <source>
        <dbReference type="Pfam" id="PF06827"/>
    </source>
</evidence>
<dbReference type="InterPro" id="IPR001412">
    <property type="entry name" value="aa-tRNA-synth_I_CS"/>
</dbReference>
<keyword evidence="10 14" id="KW-0648">Protein biosynthesis</keyword>
<dbReference type="InterPro" id="IPR013155">
    <property type="entry name" value="M/V/L/I-tRNA-synth_anticd-bd"/>
</dbReference>
<dbReference type="InterPro" id="IPR010663">
    <property type="entry name" value="Znf_FPG/IleRS"/>
</dbReference>
<dbReference type="Gene3D" id="1.10.730.20">
    <property type="match status" value="1"/>
</dbReference>
<dbReference type="InterPro" id="IPR033708">
    <property type="entry name" value="Anticodon_Ile_BEm"/>
</dbReference>
<evidence type="ECO:0000259" key="17">
    <source>
        <dbReference type="Pfam" id="PF08264"/>
    </source>
</evidence>
<dbReference type="HAMAP" id="MF_02002">
    <property type="entry name" value="Ile_tRNA_synth_type1"/>
    <property type="match status" value="1"/>
</dbReference>
<organism evidence="18 20">
    <name type="scientific">Thauera aminoaromatica</name>
    <dbReference type="NCBI Taxonomy" id="164330"/>
    <lineage>
        <taxon>Bacteria</taxon>
        <taxon>Pseudomonadati</taxon>
        <taxon>Pseudomonadota</taxon>
        <taxon>Betaproteobacteria</taxon>
        <taxon>Rhodocyclales</taxon>
        <taxon>Zoogloeaceae</taxon>
        <taxon>Thauera</taxon>
    </lineage>
</organism>
<keyword evidence="5 14" id="KW-0436">Ligase</keyword>
<dbReference type="GO" id="GO:0005524">
    <property type="term" value="F:ATP binding"/>
    <property type="evidence" value="ECO:0007669"/>
    <property type="project" value="UniProtKB-UniRule"/>
</dbReference>
<keyword evidence="8 14" id="KW-0862">Zinc</keyword>
<dbReference type="GO" id="GO:0004822">
    <property type="term" value="F:isoleucine-tRNA ligase activity"/>
    <property type="evidence" value="ECO:0007669"/>
    <property type="project" value="UniProtKB-UniRule"/>
</dbReference>
<comment type="cofactor">
    <cofactor evidence="14">
        <name>Zn(2+)</name>
        <dbReference type="ChEBI" id="CHEBI:29105"/>
    </cofactor>
    <text evidence="14">Binds 1 zinc ion per subunit.</text>
</comment>
<dbReference type="Gene3D" id="3.40.50.620">
    <property type="entry name" value="HUPs"/>
    <property type="match status" value="2"/>
</dbReference>
<dbReference type="InterPro" id="IPR009080">
    <property type="entry name" value="tRNAsynth_Ia_anticodon-bd"/>
</dbReference>
<dbReference type="Pfam" id="PF08264">
    <property type="entry name" value="Anticodon_1"/>
    <property type="match status" value="1"/>
</dbReference>
<comment type="domain">
    <text evidence="14">IleRS has two distinct active sites: one for aminoacylation and one for editing. The misactivated valine is translocated from the active site to the editing site, which sterically excludes the correctly activated isoleucine. The single editing site contains two valyl binding pockets, one specific for each substrate (Val-AMP or Val-tRNA(Ile)).</text>
</comment>
<dbReference type="FunFam" id="3.40.50.620:FF:000042">
    <property type="entry name" value="Isoleucine--tRNA ligase"/>
    <property type="match status" value="1"/>
</dbReference>
<evidence type="ECO:0000313" key="21">
    <source>
        <dbReference type="Proteomes" id="UP000321192"/>
    </source>
</evidence>
<evidence type="ECO:0000256" key="3">
    <source>
        <dbReference type="ARBA" id="ARBA00011245"/>
    </source>
</evidence>
<dbReference type="EC" id="6.1.1.5" evidence="14"/>
<keyword evidence="4 14" id="KW-0963">Cytoplasm</keyword>
<keyword evidence="20" id="KW-1185">Reference proteome</keyword>
<feature type="short sequence motif" description="'KMSKS' region" evidence="14">
    <location>
        <begin position="614"/>
        <end position="618"/>
    </location>
</feature>
<dbReference type="SUPFAM" id="SSF50677">
    <property type="entry name" value="ValRS/IleRS/LeuRS editing domain"/>
    <property type="match status" value="1"/>
</dbReference>
<proteinExistence type="inferred from homology"/>
<dbReference type="RefSeq" id="WP_004310088.1">
    <property type="nucleotide sequence ID" value="NC_011662.2"/>
</dbReference>
<accession>C4ZKL6</accession>
<dbReference type="NCBIfam" id="TIGR00392">
    <property type="entry name" value="ileS"/>
    <property type="match status" value="1"/>
</dbReference>
<gene>
    <name evidence="14 19" type="primary">ileS</name>
    <name evidence="18" type="ordered locus">Tmz1t_1781</name>
    <name evidence="19" type="ORF">E6Q80_13080</name>
</gene>
<feature type="binding site" evidence="14">
    <location>
        <position position="905"/>
    </location>
    <ligand>
        <name>Zn(2+)</name>
        <dbReference type="ChEBI" id="CHEBI:29105"/>
    </ligand>
</feature>
<feature type="binding site" evidence="14">
    <location>
        <position position="908"/>
    </location>
    <ligand>
        <name>Zn(2+)</name>
        <dbReference type="ChEBI" id="CHEBI:29105"/>
    </ligand>
</feature>
<feature type="short sequence motif" description="'HIGH' region" evidence="14">
    <location>
        <begin position="58"/>
        <end position="68"/>
    </location>
</feature>
<dbReference type="Pfam" id="PF06827">
    <property type="entry name" value="zf-FPG_IleRS"/>
    <property type="match status" value="1"/>
</dbReference>
<comment type="catalytic activity">
    <reaction evidence="13 14">
        <text>tRNA(Ile) + L-isoleucine + ATP = L-isoleucyl-tRNA(Ile) + AMP + diphosphate</text>
        <dbReference type="Rhea" id="RHEA:11060"/>
        <dbReference type="Rhea" id="RHEA-COMP:9666"/>
        <dbReference type="Rhea" id="RHEA-COMP:9695"/>
        <dbReference type="ChEBI" id="CHEBI:30616"/>
        <dbReference type="ChEBI" id="CHEBI:33019"/>
        <dbReference type="ChEBI" id="CHEBI:58045"/>
        <dbReference type="ChEBI" id="CHEBI:78442"/>
        <dbReference type="ChEBI" id="CHEBI:78528"/>
        <dbReference type="ChEBI" id="CHEBI:456215"/>
        <dbReference type="EC" id="6.1.1.5"/>
    </reaction>
</comment>
<dbReference type="CDD" id="cd00818">
    <property type="entry name" value="IleRS_core"/>
    <property type="match status" value="1"/>
</dbReference>
<dbReference type="FunFam" id="3.40.50.620:FF:000048">
    <property type="entry name" value="Isoleucine--tRNA ligase"/>
    <property type="match status" value="1"/>
</dbReference>
<dbReference type="Pfam" id="PF00133">
    <property type="entry name" value="tRNA-synt_1"/>
    <property type="match status" value="1"/>
</dbReference>
<evidence type="ECO:0000259" key="15">
    <source>
        <dbReference type="Pfam" id="PF00133"/>
    </source>
</evidence>
<dbReference type="PANTHER" id="PTHR42765:SF1">
    <property type="entry name" value="ISOLEUCINE--TRNA LIGASE, MITOCHONDRIAL"/>
    <property type="match status" value="1"/>
</dbReference>
<reference evidence="20" key="1">
    <citation type="submission" date="2009-05" db="EMBL/GenBank/DDBJ databases">
        <title>Complete sequence of chromosome of Thauera sp. MZ1T.</title>
        <authorList>
            <consortium name="US DOE Joint Genome Institute"/>
            <person name="Lucas S."/>
            <person name="Copeland A."/>
            <person name="Lapidus A."/>
            <person name="Glavina del Rio T."/>
            <person name="Dalin E."/>
            <person name="Tice H."/>
            <person name="Bruce D."/>
            <person name="Goodwin L."/>
            <person name="Pitluck S."/>
            <person name="Sims D."/>
            <person name="Brettin T."/>
            <person name="Detter J.C."/>
            <person name="Han C."/>
            <person name="Larimer F."/>
            <person name="Land M."/>
            <person name="Hauser L."/>
            <person name="Kyrpides N."/>
            <person name="Mikhailova N."/>
            <person name="Sayler G.S."/>
        </authorList>
    </citation>
    <scope>NUCLEOTIDE SEQUENCE [LARGE SCALE GENOMIC DNA]</scope>
    <source>
        <strain evidence="20">MZ1T</strain>
    </source>
</reference>
<dbReference type="KEGG" id="tmz:Tmz1t_1781"/>
<evidence type="ECO:0000256" key="2">
    <source>
        <dbReference type="ARBA" id="ARBA00006887"/>
    </source>
</evidence>
<dbReference type="GO" id="GO:0008270">
    <property type="term" value="F:zinc ion binding"/>
    <property type="evidence" value="ECO:0007669"/>
    <property type="project" value="UniProtKB-UniRule"/>
</dbReference>
<dbReference type="GO" id="GO:0005829">
    <property type="term" value="C:cytosol"/>
    <property type="evidence" value="ECO:0007669"/>
    <property type="project" value="TreeGrafter"/>
</dbReference>
<comment type="function">
    <text evidence="12 14">Catalyzes the attachment of isoleucine to tRNA(Ile). As IleRS can inadvertently accommodate and process structurally similar amino acids such as valine, to avoid such errors it has two additional distinct tRNA(Ile)-dependent editing activities. One activity is designated as 'pretransfer' editing and involves the hydrolysis of activated Val-AMP. The other activity is designated 'posttransfer' editing and involves deacylation of mischarged Val-tRNA(Ile).</text>
</comment>
<evidence type="ECO:0000313" key="20">
    <source>
        <dbReference type="Proteomes" id="UP000002186"/>
    </source>
</evidence>
<feature type="binding site" evidence="14">
    <location>
        <position position="925"/>
    </location>
    <ligand>
        <name>Zn(2+)</name>
        <dbReference type="ChEBI" id="CHEBI:29105"/>
    </ligand>
</feature>
<evidence type="ECO:0000256" key="13">
    <source>
        <dbReference type="ARBA" id="ARBA00048359"/>
    </source>
</evidence>
<dbReference type="eggNOG" id="COG0060">
    <property type="taxonomic scope" value="Bacteria"/>
</dbReference>
<feature type="domain" description="Zinc finger FPG/IleRS-type" evidence="16">
    <location>
        <begin position="903"/>
        <end position="931"/>
    </location>
</feature>
<evidence type="ECO:0000256" key="11">
    <source>
        <dbReference type="ARBA" id="ARBA00023146"/>
    </source>
</evidence>
<dbReference type="InterPro" id="IPR009008">
    <property type="entry name" value="Val/Leu/Ile-tRNA-synth_edit"/>
</dbReference>
<dbReference type="GO" id="GO:0002161">
    <property type="term" value="F:aminoacyl-tRNA deacylase activity"/>
    <property type="evidence" value="ECO:0007669"/>
    <property type="project" value="InterPro"/>
</dbReference>
<comment type="subcellular location">
    <subcellularLocation>
        <location evidence="1 14">Cytoplasm</location>
    </subcellularLocation>
</comment>
<evidence type="ECO:0000313" key="18">
    <source>
        <dbReference type="EMBL" id="ACK54533.1"/>
    </source>
</evidence>
<evidence type="ECO:0000256" key="10">
    <source>
        <dbReference type="ARBA" id="ARBA00022917"/>
    </source>
</evidence>
<dbReference type="AlphaFoldDB" id="C4ZKL6"/>
<evidence type="ECO:0000256" key="14">
    <source>
        <dbReference type="HAMAP-Rule" id="MF_02002"/>
    </source>
</evidence>
<evidence type="ECO:0000313" key="19">
    <source>
        <dbReference type="EMBL" id="TXH83717.1"/>
    </source>
</evidence>
<dbReference type="GO" id="GO:0006428">
    <property type="term" value="P:isoleucyl-tRNA aminoacylation"/>
    <property type="evidence" value="ECO:0007669"/>
    <property type="project" value="UniProtKB-UniRule"/>
</dbReference>
<dbReference type="HOGENOM" id="CLU_001493_7_1_4"/>
<feature type="domain" description="Aminoacyl-tRNA synthetase class Ia" evidence="15">
    <location>
        <begin position="28"/>
        <end position="652"/>
    </location>
</feature>
<dbReference type="CDD" id="cd07960">
    <property type="entry name" value="Anticodon_Ia_Ile_BEm"/>
    <property type="match status" value="1"/>
</dbReference>
<evidence type="ECO:0000256" key="5">
    <source>
        <dbReference type="ARBA" id="ARBA00022598"/>
    </source>
</evidence>
<evidence type="ECO:0000256" key="8">
    <source>
        <dbReference type="ARBA" id="ARBA00022833"/>
    </source>
</evidence>
<keyword evidence="6 14" id="KW-0479">Metal-binding</keyword>
<dbReference type="Proteomes" id="UP000002186">
    <property type="component" value="Chromosome"/>
</dbReference>
<dbReference type="Proteomes" id="UP000321192">
    <property type="component" value="Unassembled WGS sequence"/>
</dbReference>
<feature type="binding site" evidence="14">
    <location>
        <position position="617"/>
    </location>
    <ligand>
        <name>ATP</name>
        <dbReference type="ChEBI" id="CHEBI:30616"/>
    </ligand>
</feature>
<dbReference type="GO" id="GO:0000049">
    <property type="term" value="F:tRNA binding"/>
    <property type="evidence" value="ECO:0007669"/>
    <property type="project" value="InterPro"/>
</dbReference>
<dbReference type="PROSITE" id="PS00178">
    <property type="entry name" value="AA_TRNA_LIGASE_I"/>
    <property type="match status" value="1"/>
</dbReference>
<evidence type="ECO:0000256" key="7">
    <source>
        <dbReference type="ARBA" id="ARBA00022741"/>
    </source>
</evidence>
<sequence>MADYRKTLNLPDTPFPMRGDLPRREPNWIADWQQKKLYQRIRKASAGRPKFVLHDGPPYANGSLHIGHALNKILKDIIVRSKTLAGFDAPYVPGWDCHGLPIEHKVEVTHGKNLPADRVRELCRAYAAEQIEIQKADFIRLGVLGDWDNPYRTMDFANEANEIRALAEMTKNGYVFKGLKPVNWCFDCGSALAEAEVEYADKPSPTIDVAFPVSDADAGTHLRKLAAAFGLARLDKPAAAVIWTTTPWTIPANQALNAHPEFDYALVDVGDRLLVLARELVESALQRFQLAGTIIATAKGAALERIEFRHPFYDRVSPVYLAEYVGIDAGTGIVHSSPAHGVDDFNSWHAYGRSNDEILSLVTGGGQYVSDLPFFGGMNIWKANPAIVDKLAEVGALLSHGKITHSYMHCWRHKTPLVYRATAQWFVGMDRVAADGSTLRERALRAVEATKFYPAWGQARLHAMIANRPDWCISRQRNWGVPIPFFLHKETGELHPRTVELMEEVALRVEQEGIEAWFKLDAAELLGAEAAQYEKISDTLDVWFDSGTTHKHVLRGSHNDGHPEGPRADMYLEGSDQHRGWFHSSLLTGCAIDGHAPYRSLLTHGFAVDGAGRKMSKSLGNVVVPQEVTGKLGAEILRLWVASTDYSGELSISKEILDRVVEVYRRVRNTLRFLLANTADFDIATDAVPLEQWLDIDRYALAFTRQLAQQAEADYAKMEFHRVVQALQVFCAEDLGAFYLDILKDRLYTTAAGSLPRRAAQTALWHITQTLLKLMAPILSFTAEEAWTVIHPGKDEGTQDSVMLHTFHALPAQEGEAGLIARWETIRAVRAEGLKVIEALRTEGKVGASLQAELELALTADKFAAMASLGEDLRFVTMTSAATLSEVARAEDERVVATPSAAQKCERCWHYVDTVGSDAEHPTLCGRCASNLFGEGETRAHA</sequence>
<evidence type="ECO:0000256" key="4">
    <source>
        <dbReference type="ARBA" id="ARBA00022490"/>
    </source>
</evidence>
<feature type="domain" description="Methionyl/Valyl/Leucyl/Isoleucyl-tRNA synthetase anticodon-binding" evidence="17">
    <location>
        <begin position="697"/>
        <end position="855"/>
    </location>
</feature>